<evidence type="ECO:0000313" key="1">
    <source>
        <dbReference type="EMBL" id="KAJ8892384.1"/>
    </source>
</evidence>
<proteinExistence type="predicted"/>
<sequence>MEDTVLSTVSATENYRNEERFNELCQFSLGSNIDIKITIINAKNVQTCLPDLNPESYYMIELYYLKASYQHSQRDLAMKKFGKLRNFMLQTWPEVLQSLRRNNEHKPQSAIGTIMGPATNLYPDGKTLIITCYNMCRGTFIIDPEKNKITSSLHYGTRETQMAWLHFISIETFLWIPFKLWISSREKFKKNENDFSIDS</sequence>
<name>A0ABQ9I6V8_9NEOP</name>
<dbReference type="EMBL" id="JARBHB010000002">
    <property type="protein sequence ID" value="KAJ8892384.1"/>
    <property type="molecule type" value="Genomic_DNA"/>
</dbReference>
<organism evidence="1 2">
    <name type="scientific">Dryococelus australis</name>
    <dbReference type="NCBI Taxonomy" id="614101"/>
    <lineage>
        <taxon>Eukaryota</taxon>
        <taxon>Metazoa</taxon>
        <taxon>Ecdysozoa</taxon>
        <taxon>Arthropoda</taxon>
        <taxon>Hexapoda</taxon>
        <taxon>Insecta</taxon>
        <taxon>Pterygota</taxon>
        <taxon>Neoptera</taxon>
        <taxon>Polyneoptera</taxon>
        <taxon>Phasmatodea</taxon>
        <taxon>Verophasmatodea</taxon>
        <taxon>Anareolatae</taxon>
        <taxon>Phasmatidae</taxon>
        <taxon>Eurycanthinae</taxon>
        <taxon>Dryococelus</taxon>
    </lineage>
</organism>
<gene>
    <name evidence="1" type="ORF">PR048_004964</name>
</gene>
<comment type="caution">
    <text evidence="1">The sequence shown here is derived from an EMBL/GenBank/DDBJ whole genome shotgun (WGS) entry which is preliminary data.</text>
</comment>
<evidence type="ECO:0000313" key="2">
    <source>
        <dbReference type="Proteomes" id="UP001159363"/>
    </source>
</evidence>
<feature type="non-terminal residue" evidence="1">
    <location>
        <position position="199"/>
    </location>
</feature>
<keyword evidence="2" id="KW-1185">Reference proteome</keyword>
<dbReference type="Proteomes" id="UP001159363">
    <property type="component" value="Chromosome 2"/>
</dbReference>
<reference evidence="1 2" key="1">
    <citation type="submission" date="2023-02" db="EMBL/GenBank/DDBJ databases">
        <title>LHISI_Scaffold_Assembly.</title>
        <authorList>
            <person name="Stuart O.P."/>
            <person name="Cleave R."/>
            <person name="Magrath M.J.L."/>
            <person name="Mikheyev A.S."/>
        </authorList>
    </citation>
    <scope>NUCLEOTIDE SEQUENCE [LARGE SCALE GENOMIC DNA]</scope>
    <source>
        <strain evidence="1">Daus_M_001</strain>
        <tissue evidence="1">Leg muscle</tissue>
    </source>
</reference>
<protein>
    <submittedName>
        <fullName evidence="1">Uncharacterized protein</fullName>
    </submittedName>
</protein>
<accession>A0ABQ9I6V8</accession>